<name>A0ABV4FHV4_BRAEL</name>
<dbReference type="PANTHER" id="PTHR46797">
    <property type="entry name" value="HTH-TYPE TRANSCRIPTIONAL REGULATOR"/>
    <property type="match status" value="1"/>
</dbReference>
<dbReference type="CDD" id="cd00093">
    <property type="entry name" value="HTH_XRE"/>
    <property type="match status" value="1"/>
</dbReference>
<keyword evidence="1" id="KW-0238">DNA-binding</keyword>
<evidence type="ECO:0000313" key="4">
    <source>
        <dbReference type="Proteomes" id="UP001565471"/>
    </source>
</evidence>
<dbReference type="Pfam" id="PF01381">
    <property type="entry name" value="HTH_3"/>
    <property type="match status" value="1"/>
</dbReference>
<dbReference type="SUPFAM" id="SSF47413">
    <property type="entry name" value="lambda repressor-like DNA-binding domains"/>
    <property type="match status" value="1"/>
</dbReference>
<dbReference type="InterPro" id="IPR010982">
    <property type="entry name" value="Lambda_DNA-bd_dom_sf"/>
</dbReference>
<gene>
    <name evidence="3" type="ORF">ABIF29_009254</name>
</gene>
<dbReference type="PROSITE" id="PS50943">
    <property type="entry name" value="HTH_CROC1"/>
    <property type="match status" value="1"/>
</dbReference>
<dbReference type="SMART" id="SM00530">
    <property type="entry name" value="HTH_XRE"/>
    <property type="match status" value="1"/>
</dbReference>
<sequence length="81" mass="8769">MVRSESFARTERRAKAALGRSVKDLRRSLKMTQSDLAEAAGIRRALVSDVERKKANPTLESLCRIATALGIEPADLLGTGS</sequence>
<organism evidence="3 4">
    <name type="scientific">Bradyrhizobium elkanii</name>
    <dbReference type="NCBI Taxonomy" id="29448"/>
    <lineage>
        <taxon>Bacteria</taxon>
        <taxon>Pseudomonadati</taxon>
        <taxon>Pseudomonadota</taxon>
        <taxon>Alphaproteobacteria</taxon>
        <taxon>Hyphomicrobiales</taxon>
        <taxon>Nitrobacteraceae</taxon>
        <taxon>Bradyrhizobium</taxon>
    </lineage>
</organism>
<dbReference type="InterPro" id="IPR001387">
    <property type="entry name" value="Cro/C1-type_HTH"/>
</dbReference>
<evidence type="ECO:0000256" key="1">
    <source>
        <dbReference type="ARBA" id="ARBA00023125"/>
    </source>
</evidence>
<feature type="domain" description="HTH cro/C1-type" evidence="2">
    <location>
        <begin position="22"/>
        <end position="76"/>
    </location>
</feature>
<protein>
    <submittedName>
        <fullName evidence="3">Transcriptional regulator with XRE-family HTH domain</fullName>
    </submittedName>
</protein>
<accession>A0ABV4FHV4</accession>
<dbReference type="PANTHER" id="PTHR46797:SF1">
    <property type="entry name" value="METHYLPHOSPHONATE SYNTHASE"/>
    <property type="match status" value="1"/>
</dbReference>
<evidence type="ECO:0000313" key="3">
    <source>
        <dbReference type="EMBL" id="MEY9322455.1"/>
    </source>
</evidence>
<dbReference type="InterPro" id="IPR050807">
    <property type="entry name" value="TransReg_Diox_bact_type"/>
</dbReference>
<reference evidence="3 4" key="1">
    <citation type="submission" date="2024-07" db="EMBL/GenBank/DDBJ databases">
        <title>Genomic Encyclopedia of Type Strains, Phase V (KMG-V): Genome sequencing to study the core and pangenomes of soil and plant-associated prokaryotes.</title>
        <authorList>
            <person name="Whitman W."/>
        </authorList>
    </citation>
    <scope>NUCLEOTIDE SEQUENCE [LARGE SCALE GENOMIC DNA]</scope>
    <source>
        <strain evidence="3 4">USDA 415</strain>
    </source>
</reference>
<dbReference type="Proteomes" id="UP001565471">
    <property type="component" value="Unassembled WGS sequence"/>
</dbReference>
<proteinExistence type="predicted"/>
<dbReference type="RefSeq" id="WP_016847866.1">
    <property type="nucleotide sequence ID" value="NZ_CP126026.1"/>
</dbReference>
<keyword evidence="4" id="KW-1185">Reference proteome</keyword>
<evidence type="ECO:0000259" key="2">
    <source>
        <dbReference type="PROSITE" id="PS50943"/>
    </source>
</evidence>
<dbReference type="Gene3D" id="1.10.260.40">
    <property type="entry name" value="lambda repressor-like DNA-binding domains"/>
    <property type="match status" value="1"/>
</dbReference>
<comment type="caution">
    <text evidence="3">The sequence shown here is derived from an EMBL/GenBank/DDBJ whole genome shotgun (WGS) entry which is preliminary data.</text>
</comment>
<dbReference type="EMBL" id="JBGBZA010000002">
    <property type="protein sequence ID" value="MEY9322455.1"/>
    <property type="molecule type" value="Genomic_DNA"/>
</dbReference>